<dbReference type="Proteomes" id="UP000092462">
    <property type="component" value="Unassembled WGS sequence"/>
</dbReference>
<keyword evidence="3" id="KW-1185">Reference proteome</keyword>
<reference evidence="2" key="1">
    <citation type="submission" date="2022-08" db="UniProtKB">
        <authorList>
            <consortium name="EnsemblMetazoa"/>
        </authorList>
    </citation>
    <scope>IDENTIFICATION</scope>
    <source>
        <strain evidence="2">Israel</strain>
    </source>
</reference>
<dbReference type="Pfam" id="PF03351">
    <property type="entry name" value="DOMON"/>
    <property type="match status" value="1"/>
</dbReference>
<dbReference type="PANTHER" id="PTHR10157:SF40">
    <property type="entry name" value="MOXD1 HOMOLOG 2"/>
    <property type="match status" value="1"/>
</dbReference>
<feature type="domain" description="DOMON" evidence="1">
    <location>
        <begin position="24"/>
        <end position="76"/>
    </location>
</feature>
<dbReference type="GO" id="GO:0042420">
    <property type="term" value="P:dopamine catabolic process"/>
    <property type="evidence" value="ECO:0007669"/>
    <property type="project" value="TreeGrafter"/>
</dbReference>
<evidence type="ECO:0000313" key="2">
    <source>
        <dbReference type="EnsemblMetazoa" id="PPAI010610-PA"/>
    </source>
</evidence>
<dbReference type="InterPro" id="IPR000945">
    <property type="entry name" value="DBH-like"/>
</dbReference>
<dbReference type="VEuPathDB" id="VectorBase:PPAI010610"/>
<evidence type="ECO:0000259" key="1">
    <source>
        <dbReference type="Pfam" id="PF03351"/>
    </source>
</evidence>
<dbReference type="InterPro" id="IPR005018">
    <property type="entry name" value="DOMON_domain"/>
</dbReference>
<organism evidence="2 3">
    <name type="scientific">Phlebotomus papatasi</name>
    <name type="common">Sandfly</name>
    <dbReference type="NCBI Taxonomy" id="29031"/>
    <lineage>
        <taxon>Eukaryota</taxon>
        <taxon>Metazoa</taxon>
        <taxon>Ecdysozoa</taxon>
        <taxon>Arthropoda</taxon>
        <taxon>Hexapoda</taxon>
        <taxon>Insecta</taxon>
        <taxon>Pterygota</taxon>
        <taxon>Neoptera</taxon>
        <taxon>Endopterygota</taxon>
        <taxon>Diptera</taxon>
        <taxon>Nematocera</taxon>
        <taxon>Psychodoidea</taxon>
        <taxon>Psychodidae</taxon>
        <taxon>Phlebotomus</taxon>
        <taxon>Phlebotomus</taxon>
    </lineage>
</organism>
<dbReference type="VEuPathDB" id="VectorBase:PPAPM1_004701"/>
<dbReference type="GO" id="GO:0005615">
    <property type="term" value="C:extracellular space"/>
    <property type="evidence" value="ECO:0007669"/>
    <property type="project" value="TreeGrafter"/>
</dbReference>
<evidence type="ECO:0000313" key="3">
    <source>
        <dbReference type="Proteomes" id="UP000092462"/>
    </source>
</evidence>
<accession>A0A1B0DQ20</accession>
<dbReference type="GO" id="GO:0004500">
    <property type="term" value="F:dopamine beta-monooxygenase activity"/>
    <property type="evidence" value="ECO:0007669"/>
    <property type="project" value="InterPro"/>
</dbReference>
<dbReference type="PANTHER" id="PTHR10157">
    <property type="entry name" value="DOPAMINE BETA HYDROXYLASE RELATED"/>
    <property type="match status" value="1"/>
</dbReference>
<dbReference type="EnsemblMetazoa" id="PPAI010610-RA">
    <property type="protein sequence ID" value="PPAI010610-PA"/>
    <property type="gene ID" value="PPAI010610"/>
</dbReference>
<sequence>MMGGWKIEEVELHYKVSLTELNMLRDRHVKKNSDGEPVVDPSQDYVLLLGYENATHTVLRFRRKLDTCDTYHDLPITVSV</sequence>
<proteinExistence type="predicted"/>
<dbReference type="InterPro" id="IPR045266">
    <property type="entry name" value="DOH_DOMON"/>
</dbReference>
<dbReference type="GO" id="GO:0006589">
    <property type="term" value="P:octopamine biosynthetic process"/>
    <property type="evidence" value="ECO:0007669"/>
    <property type="project" value="TreeGrafter"/>
</dbReference>
<dbReference type="GO" id="GO:0030667">
    <property type="term" value="C:secretory granule membrane"/>
    <property type="evidence" value="ECO:0007669"/>
    <property type="project" value="TreeGrafter"/>
</dbReference>
<dbReference type="EMBL" id="AJVK01008366">
    <property type="status" value="NOT_ANNOTATED_CDS"/>
    <property type="molecule type" value="Genomic_DNA"/>
</dbReference>
<dbReference type="CDD" id="cd09631">
    <property type="entry name" value="DOMON_DOH"/>
    <property type="match status" value="1"/>
</dbReference>
<dbReference type="GO" id="GO:0042421">
    <property type="term" value="P:norepinephrine biosynthetic process"/>
    <property type="evidence" value="ECO:0007669"/>
    <property type="project" value="TreeGrafter"/>
</dbReference>
<protein>
    <recommendedName>
        <fullName evidence="1">DOMON domain-containing protein</fullName>
    </recommendedName>
</protein>
<name>A0A1B0DQ20_PHLPP</name>
<dbReference type="AlphaFoldDB" id="A0A1B0DQ20"/>
<dbReference type="GO" id="GO:0005507">
    <property type="term" value="F:copper ion binding"/>
    <property type="evidence" value="ECO:0007669"/>
    <property type="project" value="TreeGrafter"/>
</dbReference>